<dbReference type="InterPro" id="IPR014001">
    <property type="entry name" value="Helicase_ATP-bd"/>
</dbReference>
<dbReference type="SUPFAM" id="SSF52540">
    <property type="entry name" value="P-loop containing nucleoside triphosphate hydrolases"/>
    <property type="match status" value="1"/>
</dbReference>
<dbReference type="InterPro" id="IPR000330">
    <property type="entry name" value="SNF2_N"/>
</dbReference>
<evidence type="ECO:0000256" key="6">
    <source>
        <dbReference type="ARBA" id="ARBA00023125"/>
    </source>
</evidence>
<organism evidence="9 10">
    <name type="scientific">Protopolystoma xenopodis</name>
    <dbReference type="NCBI Taxonomy" id="117903"/>
    <lineage>
        <taxon>Eukaryota</taxon>
        <taxon>Metazoa</taxon>
        <taxon>Spiralia</taxon>
        <taxon>Lophotrochozoa</taxon>
        <taxon>Platyhelminthes</taxon>
        <taxon>Monogenea</taxon>
        <taxon>Polyopisthocotylea</taxon>
        <taxon>Polystomatidea</taxon>
        <taxon>Polystomatidae</taxon>
        <taxon>Protopolystoma</taxon>
    </lineage>
</organism>
<dbReference type="InterPro" id="IPR027417">
    <property type="entry name" value="P-loop_NTPase"/>
</dbReference>
<dbReference type="Gene3D" id="3.40.50.10810">
    <property type="entry name" value="Tandem AAA-ATPase domain"/>
    <property type="match status" value="1"/>
</dbReference>
<dbReference type="Proteomes" id="UP000784294">
    <property type="component" value="Unassembled WGS sequence"/>
</dbReference>
<keyword evidence="5" id="KW-0067">ATP-binding</keyword>
<feature type="domain" description="Helicase ATP-binding" evidence="8">
    <location>
        <begin position="60"/>
        <end position="241"/>
    </location>
</feature>
<dbReference type="InterPro" id="IPR044574">
    <property type="entry name" value="ARIP4-like"/>
</dbReference>
<dbReference type="GO" id="GO:0003677">
    <property type="term" value="F:DNA binding"/>
    <property type="evidence" value="ECO:0007669"/>
    <property type="project" value="UniProtKB-KW"/>
</dbReference>
<evidence type="ECO:0000256" key="1">
    <source>
        <dbReference type="ARBA" id="ARBA00004123"/>
    </source>
</evidence>
<dbReference type="Pfam" id="PF00176">
    <property type="entry name" value="SNF2-rel_dom"/>
    <property type="match status" value="1"/>
</dbReference>
<evidence type="ECO:0000256" key="2">
    <source>
        <dbReference type="ARBA" id="ARBA00007025"/>
    </source>
</evidence>
<evidence type="ECO:0000256" key="4">
    <source>
        <dbReference type="ARBA" id="ARBA00022806"/>
    </source>
</evidence>
<comment type="subcellular location">
    <subcellularLocation>
        <location evidence="1">Nucleus</location>
    </subcellularLocation>
</comment>
<dbReference type="PANTHER" id="PTHR45797">
    <property type="entry name" value="RAD54-LIKE"/>
    <property type="match status" value="1"/>
</dbReference>
<dbReference type="SMART" id="SM00487">
    <property type="entry name" value="DEXDc"/>
    <property type="match status" value="1"/>
</dbReference>
<keyword evidence="4" id="KW-0378">Hydrolase</keyword>
<accession>A0A3S4ZCA0</accession>
<sequence length="394" mass="44621">MDSNVITKRIIFEKDPDTQEPLIEAHIYLSHVLTANFHILSFIAVQFLWNCLIESVEHYNSKNGETSGAVLAHCMGLGKTLSLIALVHTLLRVPPDLLPGLQTCLVICPVSTILNWKNEWEMWVPPDAQVHVFELATKINNKFRVDGGVLLIGYSMFRNLVTSFMKRVRSKDTKQLLMQTLLDPGPDIVVCDEGHLLKNEKSGLSKAVSQIKTKKRVVMTGTPLQNSLAEYFTMVNFVKPNLLGTAKEFSNRFINPIRNGQHSNSTATDVNIMKKRAHILFKTLDGSVQPQRRLYAAYLDLRQKGKIKDSDVMAELPNPENTENEDVDYDLVIIEQQSIRAKSNTAPSLNGPGDKCPRNSLFADQQVLYRIWTHPYTLRIHETREARRVSNLAF</sequence>
<keyword evidence="7" id="KW-0539">Nucleus</keyword>
<evidence type="ECO:0000313" key="10">
    <source>
        <dbReference type="Proteomes" id="UP000784294"/>
    </source>
</evidence>
<keyword evidence="10" id="KW-1185">Reference proteome</keyword>
<dbReference type="AlphaFoldDB" id="A0A3S4ZCA0"/>
<dbReference type="PANTHER" id="PTHR45797:SF3">
    <property type="entry name" value="TRANSCRIPTIONAL REGULATOR ATRX HOMOLOG"/>
    <property type="match status" value="1"/>
</dbReference>
<comment type="similarity">
    <text evidence="2">Belongs to the SNF2/RAD54 helicase family.</text>
</comment>
<reference evidence="9" key="1">
    <citation type="submission" date="2018-11" db="EMBL/GenBank/DDBJ databases">
        <authorList>
            <consortium name="Pathogen Informatics"/>
        </authorList>
    </citation>
    <scope>NUCLEOTIDE SEQUENCE</scope>
</reference>
<dbReference type="PROSITE" id="PS51192">
    <property type="entry name" value="HELICASE_ATP_BIND_1"/>
    <property type="match status" value="1"/>
</dbReference>
<keyword evidence="3" id="KW-0547">Nucleotide-binding</keyword>
<keyword evidence="6" id="KW-0238">DNA-binding</keyword>
<dbReference type="GO" id="GO:0016887">
    <property type="term" value="F:ATP hydrolysis activity"/>
    <property type="evidence" value="ECO:0007669"/>
    <property type="project" value="InterPro"/>
</dbReference>
<evidence type="ECO:0000256" key="3">
    <source>
        <dbReference type="ARBA" id="ARBA00022741"/>
    </source>
</evidence>
<dbReference type="InterPro" id="IPR038718">
    <property type="entry name" value="SNF2-like_sf"/>
</dbReference>
<evidence type="ECO:0000256" key="5">
    <source>
        <dbReference type="ARBA" id="ARBA00022840"/>
    </source>
</evidence>
<evidence type="ECO:0000256" key="7">
    <source>
        <dbReference type="ARBA" id="ARBA00023242"/>
    </source>
</evidence>
<protein>
    <recommendedName>
        <fullName evidence="8">Helicase ATP-binding domain-containing protein</fullName>
    </recommendedName>
</protein>
<dbReference type="OrthoDB" id="2020972at2759"/>
<comment type="caution">
    <text evidence="9">The sequence shown here is derived from an EMBL/GenBank/DDBJ whole genome shotgun (WGS) entry which is preliminary data.</text>
</comment>
<keyword evidence="4" id="KW-0347">Helicase</keyword>
<dbReference type="GO" id="GO:0004386">
    <property type="term" value="F:helicase activity"/>
    <property type="evidence" value="ECO:0007669"/>
    <property type="project" value="UniProtKB-KW"/>
</dbReference>
<evidence type="ECO:0000313" key="9">
    <source>
        <dbReference type="EMBL" id="VEL07856.1"/>
    </source>
</evidence>
<gene>
    <name evidence="9" type="ORF">PXEA_LOCUS1296</name>
</gene>
<dbReference type="GO" id="GO:0005524">
    <property type="term" value="F:ATP binding"/>
    <property type="evidence" value="ECO:0007669"/>
    <property type="project" value="UniProtKB-KW"/>
</dbReference>
<proteinExistence type="inferred from homology"/>
<evidence type="ECO:0000259" key="8">
    <source>
        <dbReference type="PROSITE" id="PS51192"/>
    </source>
</evidence>
<dbReference type="GO" id="GO:0005634">
    <property type="term" value="C:nucleus"/>
    <property type="evidence" value="ECO:0007669"/>
    <property type="project" value="UniProtKB-SubCell"/>
</dbReference>
<dbReference type="EMBL" id="CAAALY010002606">
    <property type="protein sequence ID" value="VEL07856.1"/>
    <property type="molecule type" value="Genomic_DNA"/>
</dbReference>
<name>A0A3S4ZCA0_9PLAT</name>